<dbReference type="EMBL" id="WKFB01000332">
    <property type="protein sequence ID" value="KAF6726449.1"/>
    <property type="molecule type" value="Genomic_DNA"/>
</dbReference>
<dbReference type="GO" id="GO:0043565">
    <property type="term" value="F:sequence-specific DNA binding"/>
    <property type="evidence" value="ECO:0007669"/>
    <property type="project" value="InterPro"/>
</dbReference>
<proteinExistence type="predicted"/>
<dbReference type="Pfam" id="PF02954">
    <property type="entry name" value="HTH_8"/>
    <property type="match status" value="1"/>
</dbReference>
<reference evidence="2" key="1">
    <citation type="journal article" name="BMC Genomics">
        <title>Long-read sequencing and de novo genome assembly of marine medaka (Oryzias melastigma).</title>
        <authorList>
            <person name="Liang P."/>
            <person name="Saqib H.S.A."/>
            <person name="Ni X."/>
            <person name="Shen Y."/>
        </authorList>
    </citation>
    <scope>NUCLEOTIDE SEQUENCE</scope>
    <source>
        <strain evidence="2">Bigg-433</strain>
    </source>
</reference>
<dbReference type="InterPro" id="IPR058913">
    <property type="entry name" value="Integrase_dom_put"/>
</dbReference>
<dbReference type="Gene3D" id="3.30.420.10">
    <property type="entry name" value="Ribonuclease H-like superfamily/Ribonuclease H"/>
    <property type="match status" value="1"/>
</dbReference>
<dbReference type="PROSITE" id="PS50994">
    <property type="entry name" value="INTEGRASE"/>
    <property type="match status" value="1"/>
</dbReference>
<sequence length="441" mass="50554">MLYRLETLKRSIYQARGRILQESDADELLQVVNDFIRTVETLLTHEETTVYTPPLERLGGRGRPTFSITEAQLRFLLSCGFRLRQMAEILNVSVRTLRRRMRSYNLSTRIFSQISDAELDAVTAYMVGDNEQVGSRAVRARLHSLGIQIQRRRIRSSLVRVNPAAAAQRAMAQRLHRRSYRVAGPNSLWHIDGNHKLIRWRIVIHGGICGYSRLVVFLKASDNNRSATVFDLFTEAAVHYGVPSRVRCDHGGENNSVCLFMNLYRGSDRGSAIRGRSVHNQRIERLWRDLWHGTTNVYHQLFSFFEYDGIIDVSNEMHMWALHFVYLPRINRDLQVFVEQWNNHGLRSSGHLTPRQIFVQGCIQRQDQRLTAIREIFASTDMGDSATAPALSLNESVHVPTNTFNPTHEQLQQLSEVDILEGTVGSPATTILQRVIDILHV</sequence>
<accession>A0A834F9X7</accession>
<dbReference type="InterPro" id="IPR001584">
    <property type="entry name" value="Integrase_cat-core"/>
</dbReference>
<evidence type="ECO:0000313" key="3">
    <source>
        <dbReference type="Proteomes" id="UP000646548"/>
    </source>
</evidence>
<feature type="domain" description="Integrase catalytic" evidence="1">
    <location>
        <begin position="181"/>
        <end position="362"/>
    </location>
</feature>
<dbReference type="InterPro" id="IPR036397">
    <property type="entry name" value="RNaseH_sf"/>
</dbReference>
<dbReference type="PANTHER" id="PTHR46791:SF5">
    <property type="entry name" value="CLR5 DOMAIN-CONTAINING PROTEIN-RELATED"/>
    <property type="match status" value="1"/>
</dbReference>
<dbReference type="Proteomes" id="UP000646548">
    <property type="component" value="Unassembled WGS sequence"/>
</dbReference>
<dbReference type="InterPro" id="IPR012337">
    <property type="entry name" value="RNaseH-like_sf"/>
</dbReference>
<gene>
    <name evidence="2" type="ORF">FQA47_020291</name>
</gene>
<dbReference type="PANTHER" id="PTHR46791">
    <property type="entry name" value="EXPRESSED PROTEIN"/>
    <property type="match status" value="1"/>
</dbReference>
<organism evidence="2 3">
    <name type="scientific">Oryzias melastigma</name>
    <name type="common">Marine medaka</name>
    <dbReference type="NCBI Taxonomy" id="30732"/>
    <lineage>
        <taxon>Eukaryota</taxon>
        <taxon>Metazoa</taxon>
        <taxon>Chordata</taxon>
        <taxon>Craniata</taxon>
        <taxon>Vertebrata</taxon>
        <taxon>Euteleostomi</taxon>
        <taxon>Actinopterygii</taxon>
        <taxon>Neopterygii</taxon>
        <taxon>Teleostei</taxon>
        <taxon>Neoteleostei</taxon>
        <taxon>Acanthomorphata</taxon>
        <taxon>Ovalentaria</taxon>
        <taxon>Atherinomorphae</taxon>
        <taxon>Beloniformes</taxon>
        <taxon>Adrianichthyidae</taxon>
        <taxon>Oryziinae</taxon>
        <taxon>Oryzias</taxon>
    </lineage>
</organism>
<protein>
    <recommendedName>
        <fullName evidence="1">Integrase catalytic domain-containing protein</fullName>
    </recommendedName>
</protein>
<evidence type="ECO:0000313" key="2">
    <source>
        <dbReference type="EMBL" id="KAF6726449.1"/>
    </source>
</evidence>
<dbReference type="Pfam" id="PF24764">
    <property type="entry name" value="rva_4"/>
    <property type="match status" value="1"/>
</dbReference>
<dbReference type="InterPro" id="IPR002197">
    <property type="entry name" value="HTH_Fis"/>
</dbReference>
<dbReference type="AlphaFoldDB" id="A0A834F9X7"/>
<dbReference type="GO" id="GO:0015074">
    <property type="term" value="P:DNA integration"/>
    <property type="evidence" value="ECO:0007669"/>
    <property type="project" value="InterPro"/>
</dbReference>
<evidence type="ECO:0000259" key="1">
    <source>
        <dbReference type="PROSITE" id="PS50994"/>
    </source>
</evidence>
<name>A0A834F9X7_ORYME</name>
<dbReference type="SUPFAM" id="SSF53098">
    <property type="entry name" value="Ribonuclease H-like"/>
    <property type="match status" value="1"/>
</dbReference>
<comment type="caution">
    <text evidence="2">The sequence shown here is derived from an EMBL/GenBank/DDBJ whole genome shotgun (WGS) entry which is preliminary data.</text>
</comment>